<proteinExistence type="predicted"/>
<dbReference type="Gene3D" id="3.30.1520.10">
    <property type="entry name" value="Phox-like domain"/>
    <property type="match status" value="1"/>
</dbReference>
<dbReference type="PANTHER" id="PTHR10555:SF170">
    <property type="entry name" value="FI18122P1"/>
    <property type="match status" value="1"/>
</dbReference>
<dbReference type="GO" id="GO:0035091">
    <property type="term" value="F:phosphatidylinositol binding"/>
    <property type="evidence" value="ECO:0007669"/>
    <property type="project" value="InterPro"/>
</dbReference>
<dbReference type="PANTHER" id="PTHR10555">
    <property type="entry name" value="SORTING NEXIN"/>
    <property type="match status" value="1"/>
</dbReference>
<dbReference type="Pfam" id="PF00787">
    <property type="entry name" value="PX"/>
    <property type="match status" value="1"/>
</dbReference>
<dbReference type="PROSITE" id="PS50195">
    <property type="entry name" value="PX"/>
    <property type="match status" value="1"/>
</dbReference>
<feature type="domain" description="PX" evidence="1">
    <location>
        <begin position="6"/>
        <end position="135"/>
    </location>
</feature>
<accession>A0A6G3MG40</accession>
<protein>
    <submittedName>
        <fullName evidence="2">Sorting nexin-1 (Trinotate prediction)</fullName>
    </submittedName>
</protein>
<reference evidence="2" key="1">
    <citation type="submission" date="2018-11" db="EMBL/GenBank/DDBJ databases">
        <title>Henneguya salminicola genome and transcriptome.</title>
        <authorList>
            <person name="Yahalomi D."/>
            <person name="Atkinson S.D."/>
            <person name="Neuhof M."/>
            <person name="Chang E.S."/>
            <person name="Philippe H."/>
            <person name="Cartwright P."/>
            <person name="Bartholomew J.L."/>
            <person name="Huchon D."/>
        </authorList>
    </citation>
    <scope>NUCLEOTIDE SEQUENCE</scope>
    <source>
        <strain evidence="2">Hz1</strain>
        <tissue evidence="2">Whole</tissue>
    </source>
</reference>
<dbReference type="EMBL" id="GHBP01001871">
    <property type="protein sequence ID" value="NDJ92906.1"/>
    <property type="molecule type" value="Transcribed_RNA"/>
</dbReference>
<organism evidence="2">
    <name type="scientific">Henneguya salminicola</name>
    <name type="common">Myxosporean</name>
    <dbReference type="NCBI Taxonomy" id="69463"/>
    <lineage>
        <taxon>Eukaryota</taxon>
        <taxon>Metazoa</taxon>
        <taxon>Cnidaria</taxon>
        <taxon>Myxozoa</taxon>
        <taxon>Myxosporea</taxon>
        <taxon>Bivalvulida</taxon>
        <taxon>Platysporina</taxon>
        <taxon>Myxobolidae</taxon>
        <taxon>Henneguya</taxon>
    </lineage>
</organism>
<dbReference type="GO" id="GO:0005768">
    <property type="term" value="C:endosome"/>
    <property type="evidence" value="ECO:0007669"/>
    <property type="project" value="TreeGrafter"/>
</dbReference>
<evidence type="ECO:0000259" key="1">
    <source>
        <dbReference type="PROSITE" id="PS50195"/>
    </source>
</evidence>
<sequence length="148" mass="17246">MNDMATYIRIKVVNPEKIGDGFRAYIRYTITTETNHSDYSATNFEVQRRFSDAHALYEYLVDVYRTNGEHIAHPPAKSMLTSARIKTNKSEPNELFQIEIRRHALEAFLNRLTRNPVIAKDKEFIKFLTSPVVLKQLYIRLLLKLGTI</sequence>
<dbReference type="InterPro" id="IPR036871">
    <property type="entry name" value="PX_dom_sf"/>
</dbReference>
<evidence type="ECO:0000313" key="2">
    <source>
        <dbReference type="EMBL" id="NDJ92906.1"/>
    </source>
</evidence>
<dbReference type="SUPFAM" id="SSF64268">
    <property type="entry name" value="PX domain"/>
    <property type="match status" value="1"/>
</dbReference>
<dbReference type="AlphaFoldDB" id="A0A6G3MG40"/>
<dbReference type="InterPro" id="IPR001683">
    <property type="entry name" value="PX_dom"/>
</dbReference>
<dbReference type="SMART" id="SM00312">
    <property type="entry name" value="PX"/>
    <property type="match status" value="1"/>
</dbReference>
<name>A0A6G3MG40_HENSL</name>